<dbReference type="InterPro" id="IPR051786">
    <property type="entry name" value="ASN_synthetase/amidase"/>
</dbReference>
<evidence type="ECO:0000256" key="5">
    <source>
        <dbReference type="ARBA" id="ARBA00022840"/>
    </source>
</evidence>
<reference evidence="12" key="1">
    <citation type="journal article" date="2021" name="ISME J.">
        <title>Fine-scale metabolic discontinuity in a stratified prokaryote microbiome of a Red Sea deep halocline.</title>
        <authorList>
            <person name="Michoud G."/>
            <person name="Ngugi D.K."/>
            <person name="Barozzi A."/>
            <person name="Merlino G."/>
            <person name="Calleja M.L."/>
            <person name="Delgado-Huertas A."/>
            <person name="Moran X.A.G."/>
            <person name="Daffonchio D."/>
        </authorList>
    </citation>
    <scope>NUCLEOTIDE SEQUENCE</scope>
    <source>
        <strain evidence="12">SuakinDeep_MAG55_1</strain>
    </source>
</reference>
<dbReference type="GO" id="GO:0006529">
    <property type="term" value="P:asparagine biosynthetic process"/>
    <property type="evidence" value="ECO:0007669"/>
    <property type="project" value="UniProtKB-KW"/>
</dbReference>
<keyword evidence="5 9" id="KW-0067">ATP-binding</keyword>
<feature type="binding site" evidence="9">
    <location>
        <position position="296"/>
    </location>
    <ligand>
        <name>ATP</name>
        <dbReference type="ChEBI" id="CHEBI:30616"/>
    </ligand>
</feature>
<dbReference type="GO" id="GO:0005524">
    <property type="term" value="F:ATP binding"/>
    <property type="evidence" value="ECO:0007669"/>
    <property type="project" value="UniProtKB-KW"/>
</dbReference>
<dbReference type="Gene3D" id="3.40.50.620">
    <property type="entry name" value="HUPs"/>
    <property type="match status" value="2"/>
</dbReference>
<feature type="site" description="Important for beta-aspartyl-AMP intermediate formation" evidence="10">
    <location>
        <position position="373"/>
    </location>
</feature>
<dbReference type="Pfam" id="PF00733">
    <property type="entry name" value="Asn_synthase"/>
    <property type="match status" value="1"/>
</dbReference>
<dbReference type="PANTHER" id="PTHR43284">
    <property type="entry name" value="ASPARAGINE SYNTHETASE (GLUTAMINE-HYDROLYZING)"/>
    <property type="match status" value="1"/>
</dbReference>
<dbReference type="InterPro" id="IPR001962">
    <property type="entry name" value="Asn_synthase"/>
</dbReference>
<dbReference type="SUPFAM" id="SSF52402">
    <property type="entry name" value="Adenine nucleotide alpha hydrolases-like"/>
    <property type="match status" value="1"/>
</dbReference>
<evidence type="ECO:0000256" key="7">
    <source>
        <dbReference type="ARBA" id="ARBA00048741"/>
    </source>
</evidence>
<keyword evidence="6 8" id="KW-0315">Glutamine amidotransferase</keyword>
<comment type="caution">
    <text evidence="12">The sequence shown here is derived from an EMBL/GenBank/DDBJ whole genome shotgun (WGS) entry which is preliminary data.</text>
</comment>
<evidence type="ECO:0000256" key="6">
    <source>
        <dbReference type="ARBA" id="ARBA00022962"/>
    </source>
</evidence>
<accession>A0A942A3Y7</accession>
<keyword evidence="8" id="KW-0028">Amino-acid biosynthesis</keyword>
<evidence type="ECO:0000313" key="13">
    <source>
        <dbReference type="Proteomes" id="UP000722750"/>
    </source>
</evidence>
<evidence type="ECO:0000256" key="2">
    <source>
        <dbReference type="ARBA" id="ARBA00005752"/>
    </source>
</evidence>
<evidence type="ECO:0000256" key="8">
    <source>
        <dbReference type="PIRSR" id="PIRSR001589-1"/>
    </source>
</evidence>
<name>A0A942A3Y7_9BACT</name>
<sequence>MCGIAGFWSLNKEPARDKDILEKMAGQLHHRGPDGNGFYTDPQNGLSMAHTRLSIIDLETGEQPIVDKNLHLVITANGEFYDYKRIRGHLVTEGYKFLTKSDSEIALKLYRKYGLGFVEHLRGEFAFALYDQEKEELILTRDRFGIRPLFFHVGTSMFAYASEIKSLLVNGKVPRKLSQKAMLHQLMQVMAPGQTLFEGIHALKPGHMLIIKARNGKFDIEGKKYWDADFPDAGHHAGYSDEESIRLVREKLIESVSLRLEADVPVACYLSGGIDSCAILGMASAIQQSPVKGFTIGFDDERYDESGIAKEMAQSCNADQDILKVLAGDLYGENFERALWHSERTFYNTLGVAKMLMSRHVTQNGYKVVITGEGSDEIFGGYAAFKRDMFLYSDTAPGRDMAGKLSDSNQIFSGSILAESEISHPAFEDLIGFTPSWIQPWLLTLEKVKSLLSNDSLEELGNYDPVAAIVDSFDPKMLRGRHALDQSQYTWIKTMLEGQILSWGGDRVDMANSLESRPAFLDHHVVELAIQLPPDQRIRDGVEKWVLREAMKNILPEILYRREKFAFMAPPAHTDQKKELAIQALLQKHVSNENIDRLKLIDMQKWTRFLSDCNHATEHAIKTRSDIILNHVIQLHALTSMFKNL</sequence>
<dbReference type="InterPro" id="IPR033738">
    <property type="entry name" value="AsnB_N"/>
</dbReference>
<protein>
    <recommendedName>
        <fullName evidence="3">asparagine synthase (glutamine-hydrolyzing)</fullName>
        <ecNumber evidence="3">6.3.5.4</ecNumber>
    </recommendedName>
</protein>
<dbReference type="InterPro" id="IPR029055">
    <property type="entry name" value="Ntn_hydrolases_N"/>
</dbReference>
<dbReference type="Pfam" id="PF13537">
    <property type="entry name" value="GATase_7"/>
    <property type="match status" value="1"/>
</dbReference>
<organism evidence="12 13">
    <name type="scientific">Candidatus Scalindua arabica</name>
    <dbReference type="NCBI Taxonomy" id="1127984"/>
    <lineage>
        <taxon>Bacteria</taxon>
        <taxon>Pseudomonadati</taxon>
        <taxon>Planctomycetota</taxon>
        <taxon>Candidatus Brocadiia</taxon>
        <taxon>Candidatus Brocadiales</taxon>
        <taxon>Candidatus Scalinduaceae</taxon>
        <taxon>Candidatus Scalindua</taxon>
    </lineage>
</organism>
<evidence type="ECO:0000256" key="10">
    <source>
        <dbReference type="PIRSR" id="PIRSR001589-3"/>
    </source>
</evidence>
<dbReference type="AlphaFoldDB" id="A0A942A3Y7"/>
<keyword evidence="4 9" id="KW-0547">Nucleotide-binding</keyword>
<evidence type="ECO:0000256" key="9">
    <source>
        <dbReference type="PIRSR" id="PIRSR001589-2"/>
    </source>
</evidence>
<dbReference type="PANTHER" id="PTHR43284:SF1">
    <property type="entry name" value="ASPARAGINE SYNTHETASE"/>
    <property type="match status" value="1"/>
</dbReference>
<evidence type="ECO:0000313" key="12">
    <source>
        <dbReference type="EMBL" id="MBS1257417.1"/>
    </source>
</evidence>
<evidence type="ECO:0000259" key="11">
    <source>
        <dbReference type="PROSITE" id="PS51278"/>
    </source>
</evidence>
<proteinExistence type="inferred from homology"/>
<dbReference type="GO" id="GO:0004066">
    <property type="term" value="F:asparagine synthase (glutamine-hydrolyzing) activity"/>
    <property type="evidence" value="ECO:0007669"/>
    <property type="project" value="UniProtKB-EC"/>
</dbReference>
<feature type="active site" description="For GATase activity" evidence="8">
    <location>
        <position position="2"/>
    </location>
</feature>
<dbReference type="Proteomes" id="UP000722750">
    <property type="component" value="Unassembled WGS sequence"/>
</dbReference>
<comment type="similarity">
    <text evidence="2">Belongs to the asparagine synthetase family.</text>
</comment>
<dbReference type="EC" id="6.3.5.4" evidence="3"/>
<feature type="binding site" evidence="9">
    <location>
        <position position="102"/>
    </location>
    <ligand>
        <name>L-glutamine</name>
        <dbReference type="ChEBI" id="CHEBI:58359"/>
    </ligand>
</feature>
<evidence type="ECO:0000256" key="3">
    <source>
        <dbReference type="ARBA" id="ARBA00012737"/>
    </source>
</evidence>
<dbReference type="CDD" id="cd00712">
    <property type="entry name" value="AsnB"/>
    <property type="match status" value="1"/>
</dbReference>
<evidence type="ECO:0000256" key="4">
    <source>
        <dbReference type="ARBA" id="ARBA00022741"/>
    </source>
</evidence>
<dbReference type="GO" id="GO:0005829">
    <property type="term" value="C:cytosol"/>
    <property type="evidence" value="ECO:0007669"/>
    <property type="project" value="TreeGrafter"/>
</dbReference>
<dbReference type="PIRSF" id="PIRSF001589">
    <property type="entry name" value="Asn_synthetase_glu-h"/>
    <property type="match status" value="1"/>
</dbReference>
<evidence type="ECO:0000256" key="1">
    <source>
        <dbReference type="ARBA" id="ARBA00005187"/>
    </source>
</evidence>
<dbReference type="Gene3D" id="3.60.20.10">
    <property type="entry name" value="Glutamine Phosphoribosylpyrophosphate, subunit 1, domain 1"/>
    <property type="match status" value="1"/>
</dbReference>
<feature type="domain" description="Glutamine amidotransferase type-2" evidence="11">
    <location>
        <begin position="2"/>
        <end position="214"/>
    </location>
</feature>
<comment type="pathway">
    <text evidence="1">Amino-acid biosynthesis; L-asparagine biosynthesis; L-asparagine from L-aspartate (L-Gln route): step 1/1.</text>
</comment>
<keyword evidence="8" id="KW-0061">Asparagine biosynthesis</keyword>
<dbReference type="CDD" id="cd01991">
    <property type="entry name" value="Asn_synthase_B_C"/>
    <property type="match status" value="1"/>
</dbReference>
<dbReference type="SUPFAM" id="SSF56235">
    <property type="entry name" value="N-terminal nucleophile aminohydrolases (Ntn hydrolases)"/>
    <property type="match status" value="1"/>
</dbReference>
<dbReference type="InterPro" id="IPR006426">
    <property type="entry name" value="Asn_synth_AEB"/>
</dbReference>
<dbReference type="InterPro" id="IPR014729">
    <property type="entry name" value="Rossmann-like_a/b/a_fold"/>
</dbReference>
<comment type="catalytic activity">
    <reaction evidence="7">
        <text>L-aspartate + L-glutamine + ATP + H2O = L-asparagine + L-glutamate + AMP + diphosphate + H(+)</text>
        <dbReference type="Rhea" id="RHEA:12228"/>
        <dbReference type="ChEBI" id="CHEBI:15377"/>
        <dbReference type="ChEBI" id="CHEBI:15378"/>
        <dbReference type="ChEBI" id="CHEBI:29985"/>
        <dbReference type="ChEBI" id="CHEBI:29991"/>
        <dbReference type="ChEBI" id="CHEBI:30616"/>
        <dbReference type="ChEBI" id="CHEBI:33019"/>
        <dbReference type="ChEBI" id="CHEBI:58048"/>
        <dbReference type="ChEBI" id="CHEBI:58359"/>
        <dbReference type="ChEBI" id="CHEBI:456215"/>
        <dbReference type="EC" id="6.3.5.4"/>
    </reaction>
</comment>
<dbReference type="InterPro" id="IPR017932">
    <property type="entry name" value="GATase_2_dom"/>
</dbReference>
<dbReference type="EMBL" id="JAANXD010000025">
    <property type="protein sequence ID" value="MBS1257417.1"/>
    <property type="molecule type" value="Genomic_DNA"/>
</dbReference>
<gene>
    <name evidence="12" type="ORF">MAG551_00461</name>
</gene>
<dbReference type="NCBIfam" id="TIGR01536">
    <property type="entry name" value="asn_synth_AEB"/>
    <property type="match status" value="1"/>
</dbReference>
<dbReference type="PROSITE" id="PS51278">
    <property type="entry name" value="GATASE_TYPE_2"/>
    <property type="match status" value="1"/>
</dbReference>